<organism evidence="3 4">
    <name type="scientific">Pseudoprevotella muciniphila</name>
    <dbReference type="NCBI Taxonomy" id="2133944"/>
    <lineage>
        <taxon>Bacteria</taxon>
        <taxon>Pseudomonadati</taxon>
        <taxon>Bacteroidota</taxon>
        <taxon>Bacteroidia</taxon>
        <taxon>Bacteroidales</taxon>
        <taxon>Prevotellaceae</taxon>
        <taxon>Pseudoprevotella</taxon>
    </lineage>
</organism>
<proteinExistence type="predicted"/>
<dbReference type="AlphaFoldDB" id="A0A5P8E7L4"/>
<feature type="domain" description="Uncharacterized protein YyaB-like PH" evidence="2">
    <location>
        <begin position="60"/>
        <end position="133"/>
    </location>
</feature>
<dbReference type="Proteomes" id="UP000249375">
    <property type="component" value="Chromosome"/>
</dbReference>
<dbReference type="OrthoDB" id="1094643at2"/>
<accession>A0A5P8E7L4</accession>
<sequence>MGKRVFKSKVDAWLIIVMVASTLLVAGACFSIDNSELLAYIINIVLVAVMVFVFFAIFNIRYEVSEDTLFVRSFILLSYTIPVADIREIRASSSWLASPAASLDRLEIRYSKRRTILLSPADKQGFIDCLRGINPNIVCKNE</sequence>
<dbReference type="Pfam" id="PF06713">
    <property type="entry name" value="bPH_4"/>
    <property type="match status" value="1"/>
</dbReference>
<keyword evidence="1" id="KW-1133">Transmembrane helix</keyword>
<dbReference type="RefSeq" id="WP_111898253.1">
    <property type="nucleotide sequence ID" value="NZ_CP033459.1"/>
</dbReference>
<keyword evidence="1" id="KW-0472">Membrane</keyword>
<protein>
    <recommendedName>
        <fullName evidence="2">Uncharacterized protein YyaB-like PH domain-containing protein</fullName>
    </recommendedName>
</protein>
<reference evidence="3 4" key="1">
    <citation type="submission" date="2018-11" db="EMBL/GenBank/DDBJ databases">
        <authorList>
            <person name="Na S.W."/>
            <person name="Baik M."/>
        </authorList>
    </citation>
    <scope>NUCLEOTIDE SEQUENCE [LARGE SCALE GENOMIC DNA]</scope>
    <source>
        <strain evidence="3 4">E39</strain>
    </source>
</reference>
<gene>
    <name evidence="3" type="ORF">C7Y71_007390</name>
</gene>
<name>A0A5P8E7L4_9BACT</name>
<dbReference type="PROSITE" id="PS51257">
    <property type="entry name" value="PROKAR_LIPOPROTEIN"/>
    <property type="match status" value="1"/>
</dbReference>
<feature type="transmembrane region" description="Helical" evidence="1">
    <location>
        <begin position="12"/>
        <end position="30"/>
    </location>
</feature>
<dbReference type="GO" id="GO:0030153">
    <property type="term" value="P:bacteriocin immunity"/>
    <property type="evidence" value="ECO:0007669"/>
    <property type="project" value="InterPro"/>
</dbReference>
<evidence type="ECO:0000259" key="2">
    <source>
        <dbReference type="Pfam" id="PF06713"/>
    </source>
</evidence>
<feature type="transmembrane region" description="Helical" evidence="1">
    <location>
        <begin position="37"/>
        <end position="57"/>
    </location>
</feature>
<dbReference type="KEGG" id="alq:C7Y71_007390"/>
<evidence type="ECO:0000313" key="4">
    <source>
        <dbReference type="Proteomes" id="UP000249375"/>
    </source>
</evidence>
<keyword evidence="4" id="KW-1185">Reference proteome</keyword>
<evidence type="ECO:0000256" key="1">
    <source>
        <dbReference type="SAM" id="Phobius"/>
    </source>
</evidence>
<dbReference type="InterPro" id="IPR009589">
    <property type="entry name" value="PH_YyaB-like"/>
</dbReference>
<evidence type="ECO:0000313" key="3">
    <source>
        <dbReference type="EMBL" id="QFQ12857.1"/>
    </source>
</evidence>
<keyword evidence="1" id="KW-0812">Transmembrane</keyword>
<dbReference type="EMBL" id="CP033459">
    <property type="protein sequence ID" value="QFQ12857.1"/>
    <property type="molecule type" value="Genomic_DNA"/>
</dbReference>